<evidence type="ECO:0000256" key="1">
    <source>
        <dbReference type="ARBA" id="ARBA00022679"/>
    </source>
</evidence>
<sequence>MIKILVICGTGVATSTMVKEKIREWLEKEKLIHQVSLFQSSVTEALNQYDMYDIVISTTIVPDEMKDYVMDGTPFISGIGVEEMYQMLREKVFSRE</sequence>
<reference evidence="3 4" key="1">
    <citation type="submission" date="2017-05" db="EMBL/GenBank/DDBJ databases">
        <title>Virgibacillus sp. AK90 isolated from a saltern of Kakinada, India.</title>
        <authorList>
            <person name="Gupta V."/>
            <person name="Sidhu C."/>
            <person name="Korpole S."/>
            <person name="Pinnaka A.K."/>
        </authorList>
    </citation>
    <scope>NUCLEOTIDE SEQUENCE [LARGE SCALE GENOMIC DNA]</scope>
    <source>
        <strain evidence="3 4">AK90</strain>
    </source>
</reference>
<name>A0A3E0WSE1_9BACI</name>
<dbReference type="PROSITE" id="PS51099">
    <property type="entry name" value="PTS_EIIB_TYPE_2"/>
    <property type="match status" value="1"/>
</dbReference>
<dbReference type="Pfam" id="PF02302">
    <property type="entry name" value="PTS_IIB"/>
    <property type="match status" value="1"/>
</dbReference>
<accession>A0A3E0WSE1</accession>
<dbReference type="Proteomes" id="UP000256488">
    <property type="component" value="Unassembled WGS sequence"/>
</dbReference>
<evidence type="ECO:0000313" key="3">
    <source>
        <dbReference type="EMBL" id="RFA34905.1"/>
    </source>
</evidence>
<proteinExistence type="predicted"/>
<dbReference type="GO" id="GO:0009401">
    <property type="term" value="P:phosphoenolpyruvate-dependent sugar phosphotransferase system"/>
    <property type="evidence" value="ECO:0007669"/>
    <property type="project" value="InterPro"/>
</dbReference>
<protein>
    <submittedName>
        <fullName evidence="3">PTS galactitol transporter subunit IIB</fullName>
    </submittedName>
</protein>
<dbReference type="InterPro" id="IPR013011">
    <property type="entry name" value="PTS_EIIB_2"/>
</dbReference>
<dbReference type="AlphaFoldDB" id="A0A3E0WSE1"/>
<dbReference type="GO" id="GO:0008982">
    <property type="term" value="F:protein-N(PI)-phosphohistidine-sugar phosphotransferase activity"/>
    <property type="evidence" value="ECO:0007669"/>
    <property type="project" value="InterPro"/>
</dbReference>
<comment type="caution">
    <text evidence="3">The sequence shown here is derived from an EMBL/GenBank/DDBJ whole genome shotgun (WGS) entry which is preliminary data.</text>
</comment>
<gene>
    <name evidence="3" type="ORF">CAI16_09865</name>
</gene>
<dbReference type="CDD" id="cd05566">
    <property type="entry name" value="PTS_IIB_galactitol"/>
    <property type="match status" value="1"/>
</dbReference>
<feature type="domain" description="PTS EIIB type-2" evidence="2">
    <location>
        <begin position="2"/>
        <end position="96"/>
    </location>
</feature>
<dbReference type="SUPFAM" id="SSF52794">
    <property type="entry name" value="PTS system IIB component-like"/>
    <property type="match status" value="1"/>
</dbReference>
<dbReference type="InterPro" id="IPR003501">
    <property type="entry name" value="PTS_EIIB_2/3"/>
</dbReference>
<organism evidence="3 4">
    <name type="scientific">Virgibacillus dokdonensis</name>
    <dbReference type="NCBI Taxonomy" id="302167"/>
    <lineage>
        <taxon>Bacteria</taxon>
        <taxon>Bacillati</taxon>
        <taxon>Bacillota</taxon>
        <taxon>Bacilli</taxon>
        <taxon>Bacillales</taxon>
        <taxon>Bacillaceae</taxon>
        <taxon>Virgibacillus</taxon>
    </lineage>
</organism>
<keyword evidence="1" id="KW-0808">Transferase</keyword>
<evidence type="ECO:0000313" key="4">
    <source>
        <dbReference type="Proteomes" id="UP000256488"/>
    </source>
</evidence>
<dbReference type="EMBL" id="NFZX01000018">
    <property type="protein sequence ID" value="RFA34905.1"/>
    <property type="molecule type" value="Genomic_DNA"/>
</dbReference>
<evidence type="ECO:0000259" key="2">
    <source>
        <dbReference type="PROSITE" id="PS51099"/>
    </source>
</evidence>
<dbReference type="InterPro" id="IPR036095">
    <property type="entry name" value="PTS_EIIB-like_sf"/>
</dbReference>
<dbReference type="Gene3D" id="3.40.50.2300">
    <property type="match status" value="1"/>
</dbReference>
<dbReference type="RefSeq" id="WP_116278249.1">
    <property type="nucleotide sequence ID" value="NZ_NFZX01000018.1"/>
</dbReference>